<reference evidence="3 4" key="1">
    <citation type="submission" date="2018-12" db="EMBL/GenBank/DDBJ databases">
        <title>Sphingomonas sp. HMF7854 Genome sequencing and assembly.</title>
        <authorList>
            <person name="Cha I."/>
            <person name="Kang H."/>
            <person name="Kim H."/>
            <person name="Kang J."/>
            <person name="Joh K."/>
        </authorList>
    </citation>
    <scope>NUCLEOTIDE SEQUENCE [LARGE SCALE GENOMIC DNA]</scope>
    <source>
        <strain evidence="3 4">HMF7854</strain>
    </source>
</reference>
<dbReference type="RefSeq" id="WP_126719180.1">
    <property type="nucleotide sequence ID" value="NZ_RWJF01000001.1"/>
</dbReference>
<dbReference type="InterPro" id="IPR043736">
    <property type="entry name" value="DUF5681"/>
</dbReference>
<accession>A0A429VC01</accession>
<organism evidence="3 4">
    <name type="scientific">Sphingomonas ginkgonis</name>
    <dbReference type="NCBI Taxonomy" id="2315330"/>
    <lineage>
        <taxon>Bacteria</taxon>
        <taxon>Pseudomonadati</taxon>
        <taxon>Pseudomonadota</taxon>
        <taxon>Alphaproteobacteria</taxon>
        <taxon>Sphingomonadales</taxon>
        <taxon>Sphingomonadaceae</taxon>
        <taxon>Sphingomonas</taxon>
    </lineage>
</organism>
<dbReference type="Proteomes" id="UP000274661">
    <property type="component" value="Unassembled WGS sequence"/>
</dbReference>
<proteinExistence type="predicted"/>
<sequence length="105" mass="11741">MNKEEQVGPGRPPKFYQFKPGQSGNPKGRPRGSRNLKTIVSRLLDQEVKSPLDRSDVSIREVLVENLFIEAMNGNLKAAQYLLENDGGQDEPRADLEHSIPSPDK</sequence>
<name>A0A429VC01_9SPHN</name>
<gene>
    <name evidence="3" type="ORF">HMF7854_11250</name>
</gene>
<evidence type="ECO:0000313" key="3">
    <source>
        <dbReference type="EMBL" id="RST31352.1"/>
    </source>
</evidence>
<dbReference type="EMBL" id="RWJF01000001">
    <property type="protein sequence ID" value="RST31352.1"/>
    <property type="molecule type" value="Genomic_DNA"/>
</dbReference>
<feature type="region of interest" description="Disordered" evidence="1">
    <location>
        <begin position="84"/>
        <end position="105"/>
    </location>
</feature>
<comment type="caution">
    <text evidence="3">The sequence shown here is derived from an EMBL/GenBank/DDBJ whole genome shotgun (WGS) entry which is preliminary data.</text>
</comment>
<dbReference type="Pfam" id="PF18932">
    <property type="entry name" value="DUF5681"/>
    <property type="match status" value="1"/>
</dbReference>
<feature type="compositionally biased region" description="Basic and acidic residues" evidence="1">
    <location>
        <begin position="90"/>
        <end position="105"/>
    </location>
</feature>
<feature type="region of interest" description="Disordered" evidence="1">
    <location>
        <begin position="1"/>
        <end position="34"/>
    </location>
</feature>
<dbReference type="AlphaFoldDB" id="A0A429VC01"/>
<keyword evidence="4" id="KW-1185">Reference proteome</keyword>
<evidence type="ECO:0000259" key="2">
    <source>
        <dbReference type="Pfam" id="PF18932"/>
    </source>
</evidence>
<dbReference type="OrthoDB" id="2086138at2"/>
<evidence type="ECO:0000313" key="4">
    <source>
        <dbReference type="Proteomes" id="UP000274661"/>
    </source>
</evidence>
<protein>
    <recommendedName>
        <fullName evidence="2">DUF5681 domain-containing protein</fullName>
    </recommendedName>
</protein>
<evidence type="ECO:0000256" key="1">
    <source>
        <dbReference type="SAM" id="MobiDB-lite"/>
    </source>
</evidence>
<feature type="domain" description="DUF5681" evidence="2">
    <location>
        <begin position="17"/>
        <end position="84"/>
    </location>
</feature>